<dbReference type="SMART" id="SM00813">
    <property type="entry name" value="Alpha-L-AF_C"/>
    <property type="match status" value="1"/>
</dbReference>
<dbReference type="GO" id="GO:0046556">
    <property type="term" value="F:alpha-L-arabinofuranosidase activity"/>
    <property type="evidence" value="ECO:0007669"/>
    <property type="project" value="UniProtKB-EC"/>
</dbReference>
<comment type="similarity">
    <text evidence="2">Belongs to the glycosyl hydrolase 51 family.</text>
</comment>
<evidence type="ECO:0000256" key="4">
    <source>
        <dbReference type="ARBA" id="ARBA00022801"/>
    </source>
</evidence>
<dbReference type="InterPro" id="IPR017853">
    <property type="entry name" value="GH"/>
</dbReference>
<proteinExistence type="inferred from homology"/>
<evidence type="ECO:0000256" key="2">
    <source>
        <dbReference type="ARBA" id="ARBA00007186"/>
    </source>
</evidence>
<dbReference type="GO" id="GO:0046373">
    <property type="term" value="P:L-arabinose metabolic process"/>
    <property type="evidence" value="ECO:0007669"/>
    <property type="project" value="InterPro"/>
</dbReference>
<feature type="domain" description="Alpha-L-arabinofuranosidase C-terminal" evidence="7">
    <location>
        <begin position="314"/>
        <end position="503"/>
    </location>
</feature>
<comment type="caution">
    <text evidence="8">The sequence shown here is derived from an EMBL/GenBank/DDBJ whole genome shotgun (WGS) entry which is preliminary data.</text>
</comment>
<dbReference type="EC" id="3.2.1.55" evidence="3"/>
<dbReference type="Gene3D" id="3.20.20.80">
    <property type="entry name" value="Glycosidases"/>
    <property type="match status" value="1"/>
</dbReference>
<dbReference type="PANTHER" id="PTHR43576:SF2">
    <property type="entry name" value="INTRACELLULAR EXO-ALPHA-L-ARABINOFURANOSIDASE 2"/>
    <property type="match status" value="1"/>
</dbReference>
<dbReference type="Gene3D" id="2.60.40.1180">
    <property type="entry name" value="Golgi alpha-mannosidase II"/>
    <property type="match status" value="1"/>
</dbReference>
<gene>
    <name evidence="8" type="ORF">Harman_20900</name>
</gene>
<evidence type="ECO:0000256" key="5">
    <source>
        <dbReference type="ARBA" id="ARBA00023277"/>
    </source>
</evidence>
<evidence type="ECO:0000256" key="1">
    <source>
        <dbReference type="ARBA" id="ARBA00001462"/>
    </source>
</evidence>
<evidence type="ECO:0000259" key="7">
    <source>
        <dbReference type="SMART" id="SM00813"/>
    </source>
</evidence>
<dbReference type="OrthoDB" id="275154at2157"/>
<name>A0A4C2EIE2_9EURY</name>
<dbReference type="InterPro" id="IPR010720">
    <property type="entry name" value="Alpha-L-AF_C"/>
</dbReference>
<dbReference type="SUPFAM" id="SSF51011">
    <property type="entry name" value="Glycosyl hydrolase domain"/>
    <property type="match status" value="1"/>
</dbReference>
<comment type="catalytic activity">
    <reaction evidence="1">
        <text>Hydrolysis of terminal non-reducing alpha-L-arabinofuranoside residues in alpha-L-arabinosides.</text>
        <dbReference type="EC" id="3.2.1.55"/>
    </reaction>
</comment>
<dbReference type="AlphaFoldDB" id="A0A4C2EIE2"/>
<reference evidence="8 9" key="1">
    <citation type="submission" date="2019-02" db="EMBL/GenBank/DDBJ databases">
        <title>Haloarcula mannanilyticum sp. nov., a mannan degrading haloarchaeon isolated from commercial salt.</title>
        <authorList>
            <person name="Enomoto S."/>
            <person name="Shimane Y."/>
            <person name="Kamekura M."/>
            <person name="Ito T."/>
            <person name="Moriya O."/>
            <person name="Ihara K."/>
            <person name="Takahashi-Ando N."/>
            <person name="Fukushima Y."/>
            <person name="Yoshida Y."/>
            <person name="Usama R."/>
            <person name="Takai K."/>
            <person name="Minegishi H."/>
        </authorList>
    </citation>
    <scope>NUCLEOTIDE SEQUENCE [LARGE SCALE GENOMIC DNA]</scope>
    <source>
        <strain evidence="8 9">MD130-1</strain>
    </source>
</reference>
<evidence type="ECO:0000256" key="3">
    <source>
        <dbReference type="ARBA" id="ARBA00012670"/>
    </source>
</evidence>
<organism evidence="8 9">
    <name type="scientific">Haloarcula mannanilytica</name>
    <dbReference type="NCBI Taxonomy" id="2509225"/>
    <lineage>
        <taxon>Archaea</taxon>
        <taxon>Methanobacteriati</taxon>
        <taxon>Methanobacteriota</taxon>
        <taxon>Stenosarchaea group</taxon>
        <taxon>Halobacteria</taxon>
        <taxon>Halobacteriales</taxon>
        <taxon>Haloarculaceae</taxon>
        <taxon>Haloarcula</taxon>
    </lineage>
</organism>
<dbReference type="Pfam" id="PF06964">
    <property type="entry name" value="Alpha-L-AF_C"/>
    <property type="match status" value="1"/>
</dbReference>
<dbReference type="InterPro" id="IPR055235">
    <property type="entry name" value="ASD1_cat"/>
</dbReference>
<evidence type="ECO:0000313" key="9">
    <source>
        <dbReference type="Proteomes" id="UP000304382"/>
    </source>
</evidence>
<dbReference type="RefSeq" id="WP_137683726.1">
    <property type="nucleotide sequence ID" value="NZ_BIXZ01000002.1"/>
</dbReference>
<keyword evidence="6" id="KW-0326">Glycosidase</keyword>
<keyword evidence="4" id="KW-0378">Hydrolase</keyword>
<dbReference type="Proteomes" id="UP000304382">
    <property type="component" value="Unassembled WGS sequence"/>
</dbReference>
<dbReference type="Pfam" id="PF22848">
    <property type="entry name" value="ASD1_dom"/>
    <property type="match status" value="1"/>
</dbReference>
<dbReference type="EMBL" id="BIXZ01000002">
    <property type="protein sequence ID" value="GCF14155.1"/>
    <property type="molecule type" value="Genomic_DNA"/>
</dbReference>
<dbReference type="GO" id="GO:0000272">
    <property type="term" value="P:polysaccharide catabolic process"/>
    <property type="evidence" value="ECO:0007669"/>
    <property type="project" value="TreeGrafter"/>
</dbReference>
<sequence>MPAKISVHSDHSIDRISENIYGHFAEHLGRCIYGGIWVGDDDDRVPTEDGIRMDTVELLQDLDMPVLRWPGGCFADDYHWEDGVGPREERPTRRNLWWAQGREERFIETNEFGTDEFLELCQMVDTDPYLAVNVGSATPEEALDWIEYCNSDADTDLTRRRVENGHEEPYDVTYWGIGNENWGCGGRFAPDEYADQYRRFANYLNGFDDHINPGSTEFIACGHITDEWNEAFFERLDGGMEFGPGTFLGMGSPYKLLDHFSVHRYYQAGDDADFSDEQHYRLFARAQKIADDIDSAAETISSYVPREDVGIILDEWGTWHPQATPDNGLEQANTVRDALAAAGVFDIMHERADVVSMANIAQTVNVLQCLVQTDEDDAWATPTYQVFDLYQNHSGNTAVEATVNADKKYFDEEDHDVPLVSASASVNDDELFVTASNRTIEQSETVEVEVDETFGSPAGTVLFEDKGPRAYSRADNAAEFEADDISVDEADDGQYAIDVPASSVVGVTFTK</sequence>
<evidence type="ECO:0000313" key="8">
    <source>
        <dbReference type="EMBL" id="GCF14155.1"/>
    </source>
</evidence>
<keyword evidence="9" id="KW-1185">Reference proteome</keyword>
<accession>A0A4C2EIE2</accession>
<evidence type="ECO:0000256" key="6">
    <source>
        <dbReference type="ARBA" id="ARBA00023295"/>
    </source>
</evidence>
<dbReference type="PANTHER" id="PTHR43576">
    <property type="entry name" value="ALPHA-L-ARABINOFURANOSIDASE C-RELATED"/>
    <property type="match status" value="1"/>
</dbReference>
<protein>
    <recommendedName>
        <fullName evidence="3">non-reducing end alpha-L-arabinofuranosidase</fullName>
        <ecNumber evidence="3">3.2.1.55</ecNumber>
    </recommendedName>
</protein>
<dbReference type="SUPFAM" id="SSF51445">
    <property type="entry name" value="(Trans)glycosidases"/>
    <property type="match status" value="1"/>
</dbReference>
<dbReference type="InterPro" id="IPR013780">
    <property type="entry name" value="Glyco_hydro_b"/>
</dbReference>
<keyword evidence="5" id="KW-0119">Carbohydrate metabolism</keyword>